<evidence type="ECO:0008006" key="3">
    <source>
        <dbReference type="Google" id="ProtNLM"/>
    </source>
</evidence>
<evidence type="ECO:0000313" key="1">
    <source>
        <dbReference type="EMBL" id="GJS97709.1"/>
    </source>
</evidence>
<reference evidence="1" key="1">
    <citation type="journal article" date="2022" name="Int. J. Mol. Sci.">
        <title>Draft Genome of Tanacetum Coccineum: Genomic Comparison of Closely Related Tanacetum-Family Plants.</title>
        <authorList>
            <person name="Yamashiro T."/>
            <person name="Shiraishi A."/>
            <person name="Nakayama K."/>
            <person name="Satake H."/>
        </authorList>
    </citation>
    <scope>NUCLEOTIDE SEQUENCE</scope>
</reference>
<keyword evidence="2" id="KW-1185">Reference proteome</keyword>
<comment type="caution">
    <text evidence="1">The sequence shown here is derived from an EMBL/GenBank/DDBJ whole genome shotgun (WGS) entry which is preliminary data.</text>
</comment>
<dbReference type="Proteomes" id="UP001151760">
    <property type="component" value="Unassembled WGS sequence"/>
</dbReference>
<proteinExistence type="predicted"/>
<dbReference type="Pfam" id="PF14223">
    <property type="entry name" value="Retrotran_gag_2"/>
    <property type="match status" value="1"/>
</dbReference>
<reference evidence="1" key="2">
    <citation type="submission" date="2022-01" db="EMBL/GenBank/DDBJ databases">
        <authorList>
            <person name="Yamashiro T."/>
            <person name="Shiraishi A."/>
            <person name="Satake H."/>
            <person name="Nakayama K."/>
        </authorList>
    </citation>
    <scope>NUCLEOTIDE SEQUENCE</scope>
</reference>
<organism evidence="1 2">
    <name type="scientific">Tanacetum coccineum</name>
    <dbReference type="NCBI Taxonomy" id="301880"/>
    <lineage>
        <taxon>Eukaryota</taxon>
        <taxon>Viridiplantae</taxon>
        <taxon>Streptophyta</taxon>
        <taxon>Embryophyta</taxon>
        <taxon>Tracheophyta</taxon>
        <taxon>Spermatophyta</taxon>
        <taxon>Magnoliopsida</taxon>
        <taxon>eudicotyledons</taxon>
        <taxon>Gunneridae</taxon>
        <taxon>Pentapetalae</taxon>
        <taxon>asterids</taxon>
        <taxon>campanulids</taxon>
        <taxon>Asterales</taxon>
        <taxon>Asteraceae</taxon>
        <taxon>Asteroideae</taxon>
        <taxon>Anthemideae</taxon>
        <taxon>Anthemidinae</taxon>
        <taxon>Tanacetum</taxon>
    </lineage>
</organism>
<name>A0ABQ5A4Z8_9ASTR</name>
<accession>A0ABQ5A4Z8</accession>
<dbReference type="PANTHER" id="PTHR35317">
    <property type="entry name" value="OS04G0629600 PROTEIN"/>
    <property type="match status" value="1"/>
</dbReference>
<dbReference type="EMBL" id="BQNB010011985">
    <property type="protein sequence ID" value="GJS97709.1"/>
    <property type="molecule type" value="Genomic_DNA"/>
</dbReference>
<protein>
    <recommendedName>
        <fullName evidence="3">Zinc finger, CCHC-type</fullName>
    </recommendedName>
</protein>
<gene>
    <name evidence="1" type="ORF">Tco_0804677</name>
</gene>
<evidence type="ECO:0000313" key="2">
    <source>
        <dbReference type="Proteomes" id="UP001151760"/>
    </source>
</evidence>
<dbReference type="PANTHER" id="PTHR35317:SF38">
    <property type="entry name" value="RNA-DIRECTED DNA POLYMERASE"/>
    <property type="match status" value="1"/>
</dbReference>
<sequence>MTGETSKKDEGGMSMTFQCPILNSTNYTIWAVKIKALFNVYGIWDALEPKGEVDTKTDTMAIAYLFQALPEQLILQVAHHTNAADIWKDLKARFVGIDKVKEARLQTLESEFETLKMKDSESLDEFTRKISQLVSQASNLGSTIENKRLVRKLLGSVPTKFIQIVAAIEQFADLNTMTFQEATERLKAYEERIKRPRKKMYMIDFYTPKQSKRNKKNSIVVNVVVIGSRIRKEEEVNFAQYEDDEPVVAAPLL</sequence>